<dbReference type="AlphaFoldDB" id="A0A0A2MKE7"/>
<gene>
    <name evidence="1" type="ORF">Q767_15135</name>
</gene>
<reference evidence="1 2" key="2">
    <citation type="journal article" date="2015" name="Stand. Genomic Sci.">
        <title>High quality draft genomic sequence of Flavobacterium enshiense DK69(T) and comparison among Flavobacterium genomes.</title>
        <authorList>
            <person name="Zeng Z."/>
            <person name="Chen C."/>
            <person name="Du H."/>
            <person name="Wang G."/>
            <person name="Li M."/>
        </authorList>
    </citation>
    <scope>NUCLEOTIDE SEQUENCE [LARGE SCALE GENOMIC DNA]</scope>
    <source>
        <strain evidence="1 2">DK69</strain>
    </source>
</reference>
<proteinExistence type="predicted"/>
<reference evidence="2" key="1">
    <citation type="submission" date="2013-09" db="EMBL/GenBank/DDBJ databases">
        <authorList>
            <person name="Zeng Z."/>
            <person name="Chen C."/>
        </authorList>
    </citation>
    <scope>NUCLEOTIDE SEQUENCE [LARGE SCALE GENOMIC DNA]</scope>
    <source>
        <strain evidence="2">DK69</strain>
    </source>
</reference>
<evidence type="ECO:0000313" key="2">
    <source>
        <dbReference type="Proteomes" id="UP000030149"/>
    </source>
</evidence>
<evidence type="ECO:0000313" key="1">
    <source>
        <dbReference type="EMBL" id="KGO93112.1"/>
    </source>
</evidence>
<keyword evidence="2" id="KW-1185">Reference proteome</keyword>
<protein>
    <submittedName>
        <fullName evidence="1">Uncharacterized protein</fullName>
    </submittedName>
</protein>
<sequence>MTLTSRGFVKLGIFISDIYKYIEKFERKSLKIGEKCKHRPLLILTVTLLTQDRCWWEVFLATNPIV</sequence>
<dbReference type="EMBL" id="JRLZ01000021">
    <property type="protein sequence ID" value="KGO93112.1"/>
    <property type="molecule type" value="Genomic_DNA"/>
</dbReference>
<accession>A0A0A2MKE7</accession>
<comment type="caution">
    <text evidence="1">The sequence shown here is derived from an EMBL/GenBank/DDBJ whole genome shotgun (WGS) entry which is preliminary data.</text>
</comment>
<name>A0A0A2MKE7_9FLAO</name>
<organism evidence="1 2">
    <name type="scientific">Flavobacterium enshiense DK69</name>
    <dbReference type="NCBI Taxonomy" id="1107311"/>
    <lineage>
        <taxon>Bacteria</taxon>
        <taxon>Pseudomonadati</taxon>
        <taxon>Bacteroidota</taxon>
        <taxon>Flavobacteriia</taxon>
        <taxon>Flavobacteriales</taxon>
        <taxon>Flavobacteriaceae</taxon>
        <taxon>Flavobacterium</taxon>
    </lineage>
</organism>
<dbReference type="PATRIC" id="fig|1107311.5.peg.1546"/>
<dbReference type="Proteomes" id="UP000030149">
    <property type="component" value="Unassembled WGS sequence"/>
</dbReference>